<dbReference type="EMBL" id="PYGA01000005">
    <property type="protein sequence ID" value="PSK98600.1"/>
    <property type="molecule type" value="Genomic_DNA"/>
</dbReference>
<dbReference type="PANTHER" id="PTHR43658">
    <property type="entry name" value="SHORT-CHAIN DEHYDROGENASE/REDUCTASE"/>
    <property type="match status" value="1"/>
</dbReference>
<dbReference type="Proteomes" id="UP000240542">
    <property type="component" value="Unassembled WGS sequence"/>
</dbReference>
<evidence type="ECO:0000256" key="3">
    <source>
        <dbReference type="RuleBase" id="RU000363"/>
    </source>
</evidence>
<keyword evidence="2" id="KW-0560">Oxidoreductase</keyword>
<dbReference type="PRINTS" id="PR00081">
    <property type="entry name" value="GDHRDH"/>
</dbReference>
<dbReference type="Pfam" id="PF00106">
    <property type="entry name" value="adh_short"/>
    <property type="match status" value="1"/>
</dbReference>
<dbReference type="Gene3D" id="3.40.50.720">
    <property type="entry name" value="NAD(P)-binding Rossmann-like Domain"/>
    <property type="match status" value="1"/>
</dbReference>
<dbReference type="InterPro" id="IPR036291">
    <property type="entry name" value="NAD(P)-bd_dom_sf"/>
</dbReference>
<comment type="caution">
    <text evidence="4">The sequence shown here is derived from an EMBL/GenBank/DDBJ whole genome shotgun (WGS) entry which is preliminary data.</text>
</comment>
<name>A0A2P8DN33_9ACTN</name>
<protein>
    <submittedName>
        <fullName evidence="4">NAD(P)-dependent dehydrogenase (Short-subunit alcohol dehydrogenase family)</fullName>
    </submittedName>
</protein>
<organism evidence="4 5">
    <name type="scientific">Murinocardiopsis flavida</name>
    <dbReference type="NCBI Taxonomy" id="645275"/>
    <lineage>
        <taxon>Bacteria</taxon>
        <taxon>Bacillati</taxon>
        <taxon>Actinomycetota</taxon>
        <taxon>Actinomycetes</taxon>
        <taxon>Streptosporangiales</taxon>
        <taxon>Nocardiopsidaceae</taxon>
        <taxon>Murinocardiopsis</taxon>
    </lineage>
</organism>
<dbReference type="AlphaFoldDB" id="A0A2P8DN33"/>
<gene>
    <name evidence="4" type="ORF">CLV63_105274</name>
</gene>
<dbReference type="OrthoDB" id="9795647at2"/>
<comment type="similarity">
    <text evidence="1 3">Belongs to the short-chain dehydrogenases/reductases (SDR) family.</text>
</comment>
<dbReference type="PANTHER" id="PTHR43658:SF8">
    <property type="entry name" value="17-BETA-HYDROXYSTEROID DEHYDROGENASE 14-RELATED"/>
    <property type="match status" value="1"/>
</dbReference>
<keyword evidence="5" id="KW-1185">Reference proteome</keyword>
<dbReference type="GO" id="GO:0016491">
    <property type="term" value="F:oxidoreductase activity"/>
    <property type="evidence" value="ECO:0007669"/>
    <property type="project" value="UniProtKB-KW"/>
</dbReference>
<dbReference type="RefSeq" id="WP_106582658.1">
    <property type="nucleotide sequence ID" value="NZ_PYGA01000005.1"/>
</dbReference>
<proteinExistence type="inferred from homology"/>
<accession>A0A2P8DN33</accession>
<dbReference type="PROSITE" id="PS00061">
    <property type="entry name" value="ADH_SHORT"/>
    <property type="match status" value="1"/>
</dbReference>
<dbReference type="InterPro" id="IPR020904">
    <property type="entry name" value="Sc_DH/Rdtase_CS"/>
</dbReference>
<evidence type="ECO:0000313" key="5">
    <source>
        <dbReference type="Proteomes" id="UP000240542"/>
    </source>
</evidence>
<sequence length="257" mass="26179">MELNGVAALVSGGASGLGEATVRELAAAGATVVVADLNAERGEALAKEVNGVFAATDVADEAQVAAAVQAAEATGRPLRVAVSCAGIGWATRTVNRDGEPHDLASYTKVIQVNLIGTFNVLRLAAAAMARTEPVNADGERGAIVNTASLAGIEGQIGQIAYSSSKGGIIGMTVPAARDLAAIGVRVNTIAPGILDTPIYGQGPESEAFKERLAAPVPFPKRLGTAAEFARLARSLVEIGYLNAEVVRLDGGLRMPPK</sequence>
<dbReference type="InterPro" id="IPR002347">
    <property type="entry name" value="SDR_fam"/>
</dbReference>
<dbReference type="SUPFAM" id="SSF51735">
    <property type="entry name" value="NAD(P)-binding Rossmann-fold domains"/>
    <property type="match status" value="1"/>
</dbReference>
<dbReference type="PRINTS" id="PR00080">
    <property type="entry name" value="SDRFAMILY"/>
</dbReference>
<evidence type="ECO:0000256" key="2">
    <source>
        <dbReference type="ARBA" id="ARBA00023002"/>
    </source>
</evidence>
<evidence type="ECO:0000313" key="4">
    <source>
        <dbReference type="EMBL" id="PSK98600.1"/>
    </source>
</evidence>
<reference evidence="4 5" key="1">
    <citation type="submission" date="2018-03" db="EMBL/GenBank/DDBJ databases">
        <title>Genomic Encyclopedia of Archaeal and Bacterial Type Strains, Phase II (KMG-II): from individual species to whole genera.</title>
        <authorList>
            <person name="Goeker M."/>
        </authorList>
    </citation>
    <scope>NUCLEOTIDE SEQUENCE [LARGE SCALE GENOMIC DNA]</scope>
    <source>
        <strain evidence="4 5">DSM 45312</strain>
    </source>
</reference>
<evidence type="ECO:0000256" key="1">
    <source>
        <dbReference type="ARBA" id="ARBA00006484"/>
    </source>
</evidence>